<protein>
    <recommendedName>
        <fullName evidence="3">AAA+ ATPase domain-containing protein</fullName>
    </recommendedName>
</protein>
<dbReference type="RefSeq" id="XP_008869110.1">
    <property type="nucleotide sequence ID" value="XM_008870888.1"/>
</dbReference>
<evidence type="ECO:0008006" key="3">
    <source>
        <dbReference type="Google" id="ProtNLM"/>
    </source>
</evidence>
<dbReference type="GO" id="GO:0006270">
    <property type="term" value="P:DNA replication initiation"/>
    <property type="evidence" value="ECO:0007669"/>
    <property type="project" value="TreeGrafter"/>
</dbReference>
<accession>A0A024U8H4</accession>
<dbReference type="OrthoDB" id="70537at2759"/>
<evidence type="ECO:0000256" key="1">
    <source>
        <dbReference type="SAM" id="MobiDB-lite"/>
    </source>
</evidence>
<dbReference type="EMBL" id="KI913961">
    <property type="protein sequence ID" value="ETW02504.1"/>
    <property type="molecule type" value="Genomic_DNA"/>
</dbReference>
<dbReference type="Gene3D" id="3.40.50.300">
    <property type="entry name" value="P-loop containing nucleotide triphosphate hydrolases"/>
    <property type="match status" value="1"/>
</dbReference>
<dbReference type="InterPro" id="IPR027417">
    <property type="entry name" value="P-loop_NTPase"/>
</dbReference>
<dbReference type="GO" id="GO:0003688">
    <property type="term" value="F:DNA replication origin binding"/>
    <property type="evidence" value="ECO:0007669"/>
    <property type="project" value="TreeGrafter"/>
</dbReference>
<dbReference type="PANTHER" id="PTHR10763:SF26">
    <property type="entry name" value="CELL DIVISION CONTROL PROTEIN 6 HOMOLOG"/>
    <property type="match status" value="1"/>
</dbReference>
<dbReference type="GeneID" id="20083053"/>
<name>A0A024U8H4_9STRA</name>
<organism evidence="2">
    <name type="scientific">Aphanomyces invadans</name>
    <dbReference type="NCBI Taxonomy" id="157072"/>
    <lineage>
        <taxon>Eukaryota</taxon>
        <taxon>Sar</taxon>
        <taxon>Stramenopiles</taxon>
        <taxon>Oomycota</taxon>
        <taxon>Saprolegniomycetes</taxon>
        <taxon>Saprolegniales</taxon>
        <taxon>Verrucalvaceae</taxon>
        <taxon>Aphanomyces</taxon>
    </lineage>
</organism>
<dbReference type="PANTHER" id="PTHR10763">
    <property type="entry name" value="CELL DIVISION CONTROL PROTEIN 6-RELATED"/>
    <property type="match status" value="1"/>
</dbReference>
<dbReference type="SUPFAM" id="SSF52540">
    <property type="entry name" value="P-loop containing nucleoside triphosphate hydrolases"/>
    <property type="match status" value="1"/>
</dbReference>
<feature type="region of interest" description="Disordered" evidence="1">
    <location>
        <begin position="343"/>
        <end position="363"/>
    </location>
</feature>
<dbReference type="VEuPathDB" id="FungiDB:H310_06003"/>
<dbReference type="RefSeq" id="XP_008869109.1">
    <property type="nucleotide sequence ID" value="XM_008870887.1"/>
</dbReference>
<dbReference type="eggNOG" id="KOG2227">
    <property type="taxonomic scope" value="Eukaryota"/>
</dbReference>
<dbReference type="Gene3D" id="1.10.8.60">
    <property type="match status" value="1"/>
</dbReference>
<dbReference type="GO" id="GO:0005634">
    <property type="term" value="C:nucleus"/>
    <property type="evidence" value="ECO:0007669"/>
    <property type="project" value="TreeGrafter"/>
</dbReference>
<feature type="region of interest" description="Disordered" evidence="1">
    <location>
        <begin position="488"/>
        <end position="513"/>
    </location>
</feature>
<dbReference type="EMBL" id="KI913961">
    <property type="protein sequence ID" value="ETW02505.1"/>
    <property type="molecule type" value="Genomic_DNA"/>
</dbReference>
<evidence type="ECO:0000313" key="2">
    <source>
        <dbReference type="EMBL" id="ETW02505.1"/>
    </source>
</evidence>
<sequence>METTAEADVATAVDVDGLFDSIWGYLKEEGWSFSKFKGTSMYVAPDGDRANIKMNVNLFQAKPLALVRALELANTSTTQHAAALWDALWVRLEKAKLVSSFAPLQHCTYYRISVVNTLDSLIPNTTLFEEKRSAVLACLRGIHPIVFDSKPPSRPRNVLAALRPQEIVSDRQPIPASVTSTRNEKIATPVENESQSCHGLNRIAKDYAISAAMQATGHLLENLPFRSNQDSIGSGIIGTASATQSSANQHIFVDNESTARPKIALLSRHSEKNVTYLETCQDTSGVIETVHAALTCSLNDTEPEAEPEVPQSVALLPSQPQPTDCWTPMSTAKHSSDAIEPLVSTTSAPTQPKKLRKTSPTTHREVLTRAWGSDPVATAQFEDVFQELTKAGWTRCSNKIGDIYCKPGVNPFTGIAGETIFCSSAEVKMHLVATGEWARYEAIVLKKIPKHEEGSQDLWMQLKACRWTRKRVACGGYEYFAPNDSTDNGSLVDDAANGEPLESAQPTNSERKPLRCDKIGGALTPAPALVHAVEENGDGIPDILATSKAEPQPTRDTAPVVSHTLEARTPPVSHAGHPLEHQALFENVAHPATQEIYSEVGAPHVHPQLTTPATTLHLPHNASENNPKPMALHFNHPVESNVPVAASPKIAAHLPETPVHMGKRSNISTSNLTHAASPYRPISSAVPGGSSTSPGSNRPVMQVKSPAGDSDCPRTPPSPGKLNGMANLHEKFVCPYPTSQDVDGVLEVDAPIAQEPLESTGSCEVPQMKEAFSNDDSMSNESTLMMSTSEPSFHSRCADACSMANQRATVLKALSPNYPLETLTHRRDQWQVAMEFVKSCFPSSTSRAFGSVCVSGPRGTGKSAMVSLMEKALVSLWPNRTRPLRVVHQDAEAALSSGRNVFADVATAITKLQHAHDVNAIDALDRIFRDTSHFQPVTLLVLDKVDVLFNGCGIFDRFMEWAHQPHSTLIVVAISNTIELTRAYLRRQQWNSVSIVCSPYDKLALGGILSHRLNQHHHEMPLIDGAAIEYVAEQVAAISGDAQMAMDICVVAILMQEQHDANVPVSLSAMTMATSACLTHFRDQLMHALPSTTQMVLYMLMRLVDVSGLGSSKRAFEAYCDRQHALSWEEWAAEMHILEVNGVVAMNGDTYKLRVTLENVAHVAGPRTKSTA</sequence>
<dbReference type="InterPro" id="IPR050311">
    <property type="entry name" value="ORC1/CDC6"/>
</dbReference>
<feature type="region of interest" description="Disordered" evidence="1">
    <location>
        <begin position="674"/>
        <end position="721"/>
    </location>
</feature>
<dbReference type="AlphaFoldDB" id="A0A024U8H4"/>
<reference evidence="2" key="1">
    <citation type="submission" date="2013-12" db="EMBL/GenBank/DDBJ databases">
        <title>The Genome Sequence of Aphanomyces invadans NJM9701.</title>
        <authorList>
            <consortium name="The Broad Institute Genomics Platform"/>
            <person name="Russ C."/>
            <person name="Tyler B."/>
            <person name="van West P."/>
            <person name="Dieguez-Uribeondo J."/>
            <person name="Young S.K."/>
            <person name="Zeng Q."/>
            <person name="Gargeya S."/>
            <person name="Fitzgerald M."/>
            <person name="Abouelleil A."/>
            <person name="Alvarado L."/>
            <person name="Chapman S.B."/>
            <person name="Gainer-Dewar J."/>
            <person name="Goldberg J."/>
            <person name="Griggs A."/>
            <person name="Gujja S."/>
            <person name="Hansen M."/>
            <person name="Howarth C."/>
            <person name="Imamovic A."/>
            <person name="Ireland A."/>
            <person name="Larimer J."/>
            <person name="McCowan C."/>
            <person name="Murphy C."/>
            <person name="Pearson M."/>
            <person name="Poon T.W."/>
            <person name="Priest M."/>
            <person name="Roberts A."/>
            <person name="Saif S."/>
            <person name="Shea T."/>
            <person name="Sykes S."/>
            <person name="Wortman J."/>
            <person name="Nusbaum C."/>
            <person name="Birren B."/>
        </authorList>
    </citation>
    <scope>NUCLEOTIDE SEQUENCE [LARGE SCALE GENOMIC DNA]</scope>
    <source>
        <strain evidence="2">NJM9701</strain>
    </source>
</reference>
<proteinExistence type="predicted"/>
<dbReference type="STRING" id="157072.A0A024U8H4"/>
<gene>
    <name evidence="2" type="ORF">H310_06003</name>
</gene>
<dbReference type="GO" id="GO:0033314">
    <property type="term" value="P:mitotic DNA replication checkpoint signaling"/>
    <property type="evidence" value="ECO:0007669"/>
    <property type="project" value="TreeGrafter"/>
</dbReference>